<sequence length="133" mass="13889">MLGVDNRPIRIPDASTTPASYSIGPSGRVTARGANGEEVVLGTIQIARFTNDAGLFRIGNTEFRETEASGAPIAGTGGTDGRGSIYSGVVEASNTDMGRELTNLILAQRGFAASSKVLSTMDELADSVNQIRR</sequence>
<dbReference type="InterPro" id="IPR010930">
    <property type="entry name" value="Flg_bb/hook_C_dom"/>
</dbReference>
<evidence type="ECO:0000256" key="5">
    <source>
        <dbReference type="SAM" id="MobiDB-lite"/>
    </source>
</evidence>
<name>A0ABQ6ILF5_9MICO</name>
<comment type="subcellular location">
    <subcellularLocation>
        <location evidence="1 4">Bacterial flagellum basal body</location>
    </subcellularLocation>
</comment>
<comment type="function">
    <text evidence="4">A flexible structure which links the flagellar filament to the drive apparatus in the basal body.</text>
</comment>
<evidence type="ECO:0000256" key="2">
    <source>
        <dbReference type="ARBA" id="ARBA00009677"/>
    </source>
</evidence>
<organism evidence="7 8">
    <name type="scientific">Mobilicoccus caccae</name>
    <dbReference type="NCBI Taxonomy" id="1859295"/>
    <lineage>
        <taxon>Bacteria</taxon>
        <taxon>Bacillati</taxon>
        <taxon>Actinomycetota</taxon>
        <taxon>Actinomycetes</taxon>
        <taxon>Micrococcales</taxon>
        <taxon>Dermatophilaceae</taxon>
        <taxon>Mobilicoccus</taxon>
    </lineage>
</organism>
<reference evidence="8" key="1">
    <citation type="journal article" date="2019" name="Int. J. Syst. Evol. Microbiol.">
        <title>The Global Catalogue of Microorganisms (GCM) 10K type strain sequencing project: providing services to taxonomists for standard genome sequencing and annotation.</title>
        <authorList>
            <consortium name="The Broad Institute Genomics Platform"/>
            <consortium name="The Broad Institute Genome Sequencing Center for Infectious Disease"/>
            <person name="Wu L."/>
            <person name="Ma J."/>
        </authorList>
    </citation>
    <scope>NUCLEOTIDE SEQUENCE [LARGE SCALE GENOMIC DNA]</scope>
    <source>
        <strain evidence="8">NBRC 113072</strain>
    </source>
</reference>
<dbReference type="PANTHER" id="PTHR30435">
    <property type="entry name" value="FLAGELLAR PROTEIN"/>
    <property type="match status" value="1"/>
</dbReference>
<dbReference type="SUPFAM" id="SSF117143">
    <property type="entry name" value="Flagellar hook protein flgE"/>
    <property type="match status" value="1"/>
</dbReference>
<feature type="domain" description="Flagellar basal-body/hook protein C-terminal" evidence="6">
    <location>
        <begin position="87"/>
        <end position="131"/>
    </location>
</feature>
<evidence type="ECO:0000313" key="8">
    <source>
        <dbReference type="Proteomes" id="UP001157126"/>
    </source>
</evidence>
<protein>
    <recommendedName>
        <fullName evidence="4">Flagellar hook protein FlgE</fullName>
    </recommendedName>
</protein>
<accession>A0ABQ6ILF5</accession>
<dbReference type="InterPro" id="IPR037925">
    <property type="entry name" value="FlgE/F/G-like"/>
</dbReference>
<feature type="region of interest" description="Disordered" evidence="5">
    <location>
        <begin position="1"/>
        <end position="24"/>
    </location>
</feature>
<dbReference type="Pfam" id="PF06429">
    <property type="entry name" value="Flg_bbr_C"/>
    <property type="match status" value="1"/>
</dbReference>
<dbReference type="EMBL" id="BSUO01000001">
    <property type="protein sequence ID" value="GMA38271.1"/>
    <property type="molecule type" value="Genomic_DNA"/>
</dbReference>
<gene>
    <name evidence="7" type="ORF">GCM10025883_03160</name>
</gene>
<evidence type="ECO:0000313" key="7">
    <source>
        <dbReference type="EMBL" id="GMA38271.1"/>
    </source>
</evidence>
<keyword evidence="8" id="KW-1185">Reference proteome</keyword>
<dbReference type="Proteomes" id="UP001157126">
    <property type="component" value="Unassembled WGS sequence"/>
</dbReference>
<comment type="caution">
    <text evidence="7">The sequence shown here is derived from an EMBL/GenBank/DDBJ whole genome shotgun (WGS) entry which is preliminary data.</text>
</comment>
<evidence type="ECO:0000256" key="1">
    <source>
        <dbReference type="ARBA" id="ARBA00004117"/>
    </source>
</evidence>
<keyword evidence="3 4" id="KW-0975">Bacterial flagellum</keyword>
<evidence type="ECO:0000259" key="6">
    <source>
        <dbReference type="Pfam" id="PF06429"/>
    </source>
</evidence>
<proteinExistence type="inferred from homology"/>
<comment type="similarity">
    <text evidence="2 4">Belongs to the flagella basal body rod proteins family.</text>
</comment>
<evidence type="ECO:0000256" key="3">
    <source>
        <dbReference type="ARBA" id="ARBA00023143"/>
    </source>
</evidence>
<dbReference type="NCBIfam" id="TIGR03506">
    <property type="entry name" value="FlgEFG_subfam"/>
    <property type="match status" value="1"/>
</dbReference>
<dbReference type="PANTHER" id="PTHR30435:SF1">
    <property type="entry name" value="FLAGELLAR HOOK PROTEIN FLGE"/>
    <property type="match status" value="1"/>
</dbReference>
<evidence type="ECO:0000256" key="4">
    <source>
        <dbReference type="RuleBase" id="RU362116"/>
    </source>
</evidence>
<dbReference type="InterPro" id="IPR020013">
    <property type="entry name" value="Flagellar_FlgE/F/G"/>
</dbReference>